<keyword evidence="3" id="KW-1185">Reference proteome</keyword>
<name>A0AAV1VW39_LUPLU</name>
<reference evidence="2 3" key="1">
    <citation type="submission" date="2024-03" db="EMBL/GenBank/DDBJ databases">
        <authorList>
            <person name="Martinez-Hernandez J."/>
        </authorList>
    </citation>
    <scope>NUCLEOTIDE SEQUENCE [LARGE SCALE GENOMIC DNA]</scope>
</reference>
<evidence type="ECO:0008006" key="4">
    <source>
        <dbReference type="Google" id="ProtNLM"/>
    </source>
</evidence>
<feature type="compositionally biased region" description="Basic residues" evidence="1">
    <location>
        <begin position="106"/>
        <end position="120"/>
    </location>
</feature>
<feature type="region of interest" description="Disordered" evidence="1">
    <location>
        <begin position="104"/>
        <end position="139"/>
    </location>
</feature>
<evidence type="ECO:0000313" key="2">
    <source>
        <dbReference type="EMBL" id="CAL0301239.1"/>
    </source>
</evidence>
<organism evidence="2 3">
    <name type="scientific">Lupinus luteus</name>
    <name type="common">European yellow lupine</name>
    <dbReference type="NCBI Taxonomy" id="3873"/>
    <lineage>
        <taxon>Eukaryota</taxon>
        <taxon>Viridiplantae</taxon>
        <taxon>Streptophyta</taxon>
        <taxon>Embryophyta</taxon>
        <taxon>Tracheophyta</taxon>
        <taxon>Spermatophyta</taxon>
        <taxon>Magnoliopsida</taxon>
        <taxon>eudicotyledons</taxon>
        <taxon>Gunneridae</taxon>
        <taxon>Pentapetalae</taxon>
        <taxon>rosids</taxon>
        <taxon>fabids</taxon>
        <taxon>Fabales</taxon>
        <taxon>Fabaceae</taxon>
        <taxon>Papilionoideae</taxon>
        <taxon>50 kb inversion clade</taxon>
        <taxon>genistoids sensu lato</taxon>
        <taxon>core genistoids</taxon>
        <taxon>Genisteae</taxon>
        <taxon>Lupinus</taxon>
    </lineage>
</organism>
<evidence type="ECO:0000256" key="1">
    <source>
        <dbReference type="SAM" id="MobiDB-lite"/>
    </source>
</evidence>
<accession>A0AAV1VW39</accession>
<comment type="caution">
    <text evidence="2">The sequence shown here is derived from an EMBL/GenBank/DDBJ whole genome shotgun (WGS) entry which is preliminary data.</text>
</comment>
<dbReference type="AlphaFoldDB" id="A0AAV1VW39"/>
<evidence type="ECO:0000313" key="3">
    <source>
        <dbReference type="Proteomes" id="UP001497480"/>
    </source>
</evidence>
<dbReference type="EMBL" id="CAXHTB010000002">
    <property type="protein sequence ID" value="CAL0301239.1"/>
    <property type="molecule type" value="Genomic_DNA"/>
</dbReference>
<sequence length="163" mass="18588">MAKLGVSEDLLWSKYIFFTFPLQTNAAHTLITNLSILMGNLNQPFTKFLCITLLFHFLVSYTTSSSSSNKQIQPQYPSSTTLSHYHTVFYLKNDDPKFFTKQETIKKRKRSSKKHRKKMSKNNGGTVEASRSGEILVGTEVPDNEREACEFALLGNAKKNKRD</sequence>
<proteinExistence type="predicted"/>
<dbReference type="Proteomes" id="UP001497480">
    <property type="component" value="Unassembled WGS sequence"/>
</dbReference>
<gene>
    <name evidence="2" type="ORF">LLUT_LOCUS2299</name>
</gene>
<protein>
    <recommendedName>
        <fullName evidence="4">Transmembrane protein</fullName>
    </recommendedName>
</protein>